<name>A0A1J1E3N3_9FLAO</name>
<reference evidence="2 3" key="1">
    <citation type="submission" date="2014-03" db="EMBL/GenBank/DDBJ databases">
        <title>complete genome sequence of Flavobacteriaceae bacterium JBKA-6.</title>
        <authorList>
            <person name="Takano T."/>
            <person name="Nakamura Y."/>
            <person name="Takuma S."/>
            <person name="Yasuike M."/>
            <person name="Matsuyama T."/>
            <person name="Sakai T."/>
            <person name="Fujiwara A."/>
            <person name="Kimoto K."/>
            <person name="Fukuda Y."/>
            <person name="Kondo H."/>
            <person name="Hirono I."/>
            <person name="Nakayasu C."/>
        </authorList>
    </citation>
    <scope>NUCLEOTIDE SEQUENCE [LARGE SCALE GENOMIC DNA]</scope>
    <source>
        <strain evidence="2 3">JBKA-6</strain>
    </source>
</reference>
<proteinExistence type="predicted"/>
<evidence type="ECO:0000259" key="1">
    <source>
        <dbReference type="PROSITE" id="PS50878"/>
    </source>
</evidence>
<accession>A0A1J1E3N3</accession>
<keyword evidence="3" id="KW-1185">Reference proteome</keyword>
<dbReference type="InterPro" id="IPR000477">
    <property type="entry name" value="RT_dom"/>
</dbReference>
<evidence type="ECO:0000313" key="3">
    <source>
        <dbReference type="Proteomes" id="UP000243197"/>
    </source>
</evidence>
<protein>
    <recommendedName>
        <fullName evidence="1">Reverse transcriptase domain-containing protein</fullName>
    </recommendedName>
</protein>
<dbReference type="OrthoDB" id="9780724at2"/>
<sequence>MKTVLDLDHTEAKAYFLEESKYFSVELPDYITFQEMLNTLDKKLSGRELKEIKSAQKVRDTEGVNYKILHNKDGKFAWRPFEIIHPAIYVNLIHSITQENHWTTITDCFKGYAQNPKIECHSIPVLNTEDKSAKENQIYEWWNKVEQRSITLALEFNHVLHLDIADCYGSLYTHSIVWALHTKEKAKKTENRKNKDFIGNIIDWRIQDMSNGQTNGIPQGSVLMDFIAEMVLGYADLQLTEKLIDKNITDYKIIRYRDDYRIFTANPQNASLIAKELSEVLSELNFKVNSQKTIDNNDLVLGALKQDKIHWIYNKRKTENIQKWLLQLYVLGQKFPNSGTLYKEVKLFLDWLQKREEPKEQYEDKKVIKEIQNPEVLISILINLAYSNPRLYPLVTGSISFLIVKIENENERKEIISKIKNKFSQLPNTNYLNVWLQRLTLKIDVDTTYNSNLCKKVTNNDTILWQSDWLNNDFKVIVDKTKIVNDEKVNKLDISFSKYETEQLGSYDKMLS</sequence>
<dbReference type="PROSITE" id="PS50878">
    <property type="entry name" value="RT_POL"/>
    <property type="match status" value="1"/>
</dbReference>
<dbReference type="Pfam" id="PF00078">
    <property type="entry name" value="RVT_1"/>
    <property type="match status" value="1"/>
</dbReference>
<dbReference type="KEGG" id="ise:JBKA6_0647"/>
<feature type="domain" description="Reverse transcriptase" evidence="1">
    <location>
        <begin position="1"/>
        <end position="329"/>
    </location>
</feature>
<dbReference type="RefSeq" id="WP_096685821.1">
    <property type="nucleotide sequence ID" value="NZ_AP014564.1"/>
</dbReference>
<dbReference type="EMBL" id="AP014564">
    <property type="protein sequence ID" value="BAV94660.1"/>
    <property type="molecule type" value="Genomic_DNA"/>
</dbReference>
<dbReference type="CDD" id="cd01646">
    <property type="entry name" value="RT_Bac_retron_I"/>
    <property type="match status" value="1"/>
</dbReference>
<dbReference type="Proteomes" id="UP000243197">
    <property type="component" value="Chromosome"/>
</dbReference>
<dbReference type="AlphaFoldDB" id="A0A1J1E3N3"/>
<gene>
    <name evidence="2" type="ORF">JBKA6_0647</name>
</gene>
<evidence type="ECO:0000313" key="2">
    <source>
        <dbReference type="EMBL" id="BAV94660.1"/>
    </source>
</evidence>
<organism evidence="2 3">
    <name type="scientific">Ichthyobacterium seriolicida</name>
    <dbReference type="NCBI Taxonomy" id="242600"/>
    <lineage>
        <taxon>Bacteria</taxon>
        <taxon>Pseudomonadati</taxon>
        <taxon>Bacteroidota</taxon>
        <taxon>Flavobacteriia</taxon>
        <taxon>Flavobacteriales</taxon>
        <taxon>Ichthyobacteriaceae</taxon>
        <taxon>Ichthyobacterium</taxon>
    </lineage>
</organism>